<feature type="transmembrane region" description="Helical" evidence="11">
    <location>
        <begin position="259"/>
        <end position="285"/>
    </location>
</feature>
<accession>A0ABQ6CP34</accession>
<keyword evidence="9" id="KW-0902">Two-component regulatory system</keyword>
<feature type="transmembrane region" description="Helical" evidence="11">
    <location>
        <begin position="464"/>
        <end position="482"/>
    </location>
</feature>
<keyword evidence="6" id="KW-0418">Kinase</keyword>
<keyword evidence="3" id="KW-0808">Transferase</keyword>
<dbReference type="RefSeq" id="WP_284313059.1">
    <property type="nucleotide sequence ID" value="NZ_BSPC01000026.1"/>
</dbReference>
<keyword evidence="7" id="KW-0067">ATP-binding</keyword>
<evidence type="ECO:0000256" key="2">
    <source>
        <dbReference type="ARBA" id="ARBA00022553"/>
    </source>
</evidence>
<feature type="transmembrane region" description="Helical" evidence="11">
    <location>
        <begin position="12"/>
        <end position="30"/>
    </location>
</feature>
<comment type="caution">
    <text evidence="13">The sequence shown here is derived from an EMBL/GenBank/DDBJ whole genome shotgun (WGS) entry which is preliminary data.</text>
</comment>
<keyword evidence="4 11" id="KW-0812">Transmembrane</keyword>
<gene>
    <name evidence="13" type="ORF">GCM10007874_30030</name>
</gene>
<dbReference type="Pfam" id="PF10129">
    <property type="entry name" value="OpgC_C"/>
    <property type="match status" value="1"/>
</dbReference>
<organism evidence="13 14">
    <name type="scientific">Labrys miyagiensis</name>
    <dbReference type="NCBI Taxonomy" id="346912"/>
    <lineage>
        <taxon>Bacteria</taxon>
        <taxon>Pseudomonadati</taxon>
        <taxon>Pseudomonadota</taxon>
        <taxon>Alphaproteobacteria</taxon>
        <taxon>Hyphomicrobiales</taxon>
        <taxon>Xanthobacteraceae</taxon>
        <taxon>Labrys</taxon>
    </lineage>
</organism>
<proteinExistence type="predicted"/>
<keyword evidence="5" id="KW-0547">Nucleotide-binding</keyword>
<feature type="transmembrane region" description="Helical" evidence="11">
    <location>
        <begin position="359"/>
        <end position="380"/>
    </location>
</feature>
<evidence type="ECO:0000256" key="9">
    <source>
        <dbReference type="ARBA" id="ARBA00023012"/>
    </source>
</evidence>
<keyword evidence="10 11" id="KW-0472">Membrane</keyword>
<dbReference type="Gene3D" id="1.20.120.620">
    <property type="entry name" value="Backbone structure of the membrane domain of e. Coli histidine kinase receptor kdpd"/>
    <property type="match status" value="1"/>
</dbReference>
<keyword evidence="2" id="KW-0597">Phosphoprotein</keyword>
<feature type="transmembrane region" description="Helical" evidence="11">
    <location>
        <begin position="42"/>
        <end position="75"/>
    </location>
</feature>
<evidence type="ECO:0000256" key="1">
    <source>
        <dbReference type="ARBA" id="ARBA00004141"/>
    </source>
</evidence>
<evidence type="ECO:0000313" key="14">
    <source>
        <dbReference type="Proteomes" id="UP001156882"/>
    </source>
</evidence>
<dbReference type="Pfam" id="PF13493">
    <property type="entry name" value="DUF4118"/>
    <property type="match status" value="1"/>
</dbReference>
<evidence type="ECO:0000256" key="5">
    <source>
        <dbReference type="ARBA" id="ARBA00022741"/>
    </source>
</evidence>
<dbReference type="InterPro" id="IPR038318">
    <property type="entry name" value="KdpD_sf"/>
</dbReference>
<evidence type="ECO:0000256" key="6">
    <source>
        <dbReference type="ARBA" id="ARBA00022777"/>
    </source>
</evidence>
<feature type="transmembrane region" description="Helical" evidence="11">
    <location>
        <begin position="440"/>
        <end position="458"/>
    </location>
</feature>
<feature type="transmembrane region" description="Helical" evidence="11">
    <location>
        <begin position="400"/>
        <end position="419"/>
    </location>
</feature>
<dbReference type="InterPro" id="IPR025201">
    <property type="entry name" value="KdpD_TM"/>
</dbReference>
<evidence type="ECO:0000256" key="8">
    <source>
        <dbReference type="ARBA" id="ARBA00022989"/>
    </source>
</evidence>
<dbReference type="InterPro" id="IPR014550">
    <property type="entry name" value="UCP028704_OpgC"/>
</dbReference>
<name>A0ABQ6CP34_9HYPH</name>
<dbReference type="PANTHER" id="PTHR38592:SF3">
    <property type="entry name" value="BLL4819 PROTEIN"/>
    <property type="match status" value="1"/>
</dbReference>
<protein>
    <recommendedName>
        <fullName evidence="12">Sensor protein KdpD transmembrane domain-containing protein</fullName>
    </recommendedName>
</protein>
<keyword evidence="8 11" id="KW-1133">Transmembrane helix</keyword>
<evidence type="ECO:0000256" key="11">
    <source>
        <dbReference type="SAM" id="Phobius"/>
    </source>
</evidence>
<dbReference type="EMBL" id="BSPC01000026">
    <property type="protein sequence ID" value="GLS19986.1"/>
    <property type="molecule type" value="Genomic_DNA"/>
</dbReference>
<sequence>MNIQLGPSQFARSLRPFLLTILLVTPFCLLRGPLHWHGYSYFLFLPAVALAEIFFGFGVGLFAILLTVFIATYFFIEPIYTLWFSPAQLPALALYALSSVVIFGACEGVRLLVQHVSDVRHRASQQALGASEAARPKQRAVSVDMWRGFVLCTIFINHMPGNVFEAITFRNIGLSDSAEAFVFMSGVAMALAYGRKFNGGKEWDVSLTLIKRAVKLYGVHLLLSLAGIAIFAAGAIAWHAPGLMAMHGRDLFVKDANTFLFGIISLGHQLGYFNILPLYIALIVVVPGLFYLARIHIGLMLAASALLYALTRFYGWNLPNWPIPGGWFFNPFAWQFIMAIGIAAGLAMQRNRLVRSKPLFILASVIVFAGAFVVTNGFGLSFGVRDAVYNWLDLDKTNLGLGRLTHFLGLAYFIYCLGISPKLASLRILQPLIVLGRHSLLVFFLLSLVAAFGQVLLLTGHNALWVQVALLVGGVSFFYAAARFSEAEKAAGGPVMVRG</sequence>
<dbReference type="Proteomes" id="UP001156882">
    <property type="component" value="Unassembled WGS sequence"/>
</dbReference>
<reference evidence="14" key="1">
    <citation type="journal article" date="2019" name="Int. J. Syst. Evol. Microbiol.">
        <title>The Global Catalogue of Microorganisms (GCM) 10K type strain sequencing project: providing services to taxonomists for standard genome sequencing and annotation.</title>
        <authorList>
            <consortium name="The Broad Institute Genomics Platform"/>
            <consortium name="The Broad Institute Genome Sequencing Center for Infectious Disease"/>
            <person name="Wu L."/>
            <person name="Ma J."/>
        </authorList>
    </citation>
    <scope>NUCLEOTIDE SEQUENCE [LARGE SCALE GENOMIC DNA]</scope>
    <source>
        <strain evidence="14">NBRC 101365</strain>
    </source>
</reference>
<evidence type="ECO:0000313" key="13">
    <source>
        <dbReference type="EMBL" id="GLS19986.1"/>
    </source>
</evidence>
<evidence type="ECO:0000259" key="12">
    <source>
        <dbReference type="Pfam" id="PF13493"/>
    </source>
</evidence>
<feature type="transmembrane region" description="Helical" evidence="11">
    <location>
        <begin position="87"/>
        <end position="113"/>
    </location>
</feature>
<evidence type="ECO:0000256" key="3">
    <source>
        <dbReference type="ARBA" id="ARBA00022679"/>
    </source>
</evidence>
<evidence type="ECO:0000256" key="7">
    <source>
        <dbReference type="ARBA" id="ARBA00022840"/>
    </source>
</evidence>
<evidence type="ECO:0000256" key="4">
    <source>
        <dbReference type="ARBA" id="ARBA00022692"/>
    </source>
</evidence>
<feature type="domain" description="Sensor protein KdpD transmembrane" evidence="12">
    <location>
        <begin position="19"/>
        <end position="110"/>
    </location>
</feature>
<feature type="transmembrane region" description="Helical" evidence="11">
    <location>
        <begin position="297"/>
        <end position="315"/>
    </location>
</feature>
<keyword evidence="14" id="KW-1185">Reference proteome</keyword>
<comment type="subcellular location">
    <subcellularLocation>
        <location evidence="1">Membrane</location>
        <topology evidence="1">Multi-pass membrane protein</topology>
    </subcellularLocation>
</comment>
<evidence type="ECO:0000256" key="10">
    <source>
        <dbReference type="ARBA" id="ARBA00023136"/>
    </source>
</evidence>
<dbReference type="PANTHER" id="PTHR38592">
    <property type="entry name" value="BLL4819 PROTEIN"/>
    <property type="match status" value="1"/>
</dbReference>
<feature type="transmembrane region" description="Helical" evidence="11">
    <location>
        <begin position="327"/>
        <end position="347"/>
    </location>
</feature>
<feature type="transmembrane region" description="Helical" evidence="11">
    <location>
        <begin position="216"/>
        <end position="239"/>
    </location>
</feature>